<dbReference type="InterPro" id="IPR038286">
    <property type="entry name" value="IPK_sf"/>
</dbReference>
<gene>
    <name evidence="6" type="ORF">RHTO0S_06e06678g</name>
</gene>
<evidence type="ECO:0000313" key="6">
    <source>
        <dbReference type="EMBL" id="CDR41812.1"/>
    </source>
</evidence>
<feature type="compositionally biased region" description="Low complexity" evidence="5">
    <location>
        <begin position="204"/>
        <end position="216"/>
    </location>
</feature>
<dbReference type="GO" id="GO:0046854">
    <property type="term" value="P:phosphatidylinositol phosphate biosynthetic process"/>
    <property type="evidence" value="ECO:0007669"/>
    <property type="project" value="TreeGrafter"/>
</dbReference>
<evidence type="ECO:0000256" key="4">
    <source>
        <dbReference type="RuleBase" id="RU363090"/>
    </source>
</evidence>
<dbReference type="GO" id="GO:0008440">
    <property type="term" value="F:inositol-1,4,5-trisphosphate 3-kinase activity"/>
    <property type="evidence" value="ECO:0007669"/>
    <property type="project" value="TreeGrafter"/>
</dbReference>
<dbReference type="InterPro" id="IPR005522">
    <property type="entry name" value="IPK"/>
</dbReference>
<dbReference type="SUPFAM" id="SSF56104">
    <property type="entry name" value="SAICAR synthase-like"/>
    <property type="match status" value="1"/>
</dbReference>
<evidence type="ECO:0000256" key="3">
    <source>
        <dbReference type="ARBA" id="ARBA00022777"/>
    </source>
</evidence>
<dbReference type="GO" id="GO:0000824">
    <property type="term" value="F:inositol-1,4,5,6-tetrakisphosphate 3-kinase activity"/>
    <property type="evidence" value="ECO:0007669"/>
    <property type="project" value="TreeGrafter"/>
</dbReference>
<dbReference type="GO" id="GO:0032958">
    <property type="term" value="P:inositol phosphate biosynthetic process"/>
    <property type="evidence" value="ECO:0007669"/>
    <property type="project" value="InterPro"/>
</dbReference>
<comment type="similarity">
    <text evidence="1 4">Belongs to the inositol phosphokinase (IPK) family.</text>
</comment>
<dbReference type="OrthoDB" id="338650at2759"/>
<dbReference type="Gene3D" id="3.30.470.160">
    <property type="entry name" value="Inositol polyphosphate kinase"/>
    <property type="match status" value="1"/>
</dbReference>
<dbReference type="EMBL" id="LK052941">
    <property type="protein sequence ID" value="CDR41812.1"/>
    <property type="molecule type" value="Genomic_DNA"/>
</dbReference>
<protein>
    <recommendedName>
        <fullName evidence="4">Kinase</fullName>
        <ecNumber evidence="4">2.7.-.-</ecNumber>
    </recommendedName>
</protein>
<dbReference type="GO" id="GO:0005737">
    <property type="term" value="C:cytoplasm"/>
    <property type="evidence" value="ECO:0007669"/>
    <property type="project" value="TreeGrafter"/>
</dbReference>
<dbReference type="Pfam" id="PF03770">
    <property type="entry name" value="IPK"/>
    <property type="match status" value="2"/>
</dbReference>
<proteinExistence type="inferred from homology"/>
<dbReference type="EC" id="2.7.-.-" evidence="4"/>
<dbReference type="GO" id="GO:0005634">
    <property type="term" value="C:nucleus"/>
    <property type="evidence" value="ECO:0007669"/>
    <property type="project" value="TreeGrafter"/>
</dbReference>
<dbReference type="AlphaFoldDB" id="A0A061AVY2"/>
<dbReference type="PANTHER" id="PTHR12400:SF108">
    <property type="entry name" value="KINASE"/>
    <property type="match status" value="1"/>
</dbReference>
<reference evidence="6" key="1">
    <citation type="journal article" date="2014" name="Genome Announc.">
        <title>Draft genome sequence of Rhodosporidium toruloides CECT1137, an oleaginous yeast of biotechnological interest.</title>
        <authorList>
            <person name="Morin N."/>
            <person name="Calcas X."/>
            <person name="Devillers H."/>
            <person name="Durrens P."/>
            <person name="Sherman D.J."/>
            <person name="Nicaud J.-M."/>
            <person name="Neuveglise C."/>
        </authorList>
    </citation>
    <scope>NUCLEOTIDE SEQUENCE</scope>
    <source>
        <strain evidence="6">CECT1137</strain>
    </source>
</reference>
<sequence>MAFAHQVGGHAATILASPIDASTLIKPASARELAFYTQVAPTLADGTLLGEWTPAFYGTLKLEGKVGQSGAVEKLDTAGDEEGEVEPAMLVLENLTYRFVRPNVLDIKLGTQLFDEDASEEKKARMTKAAAASTSGETGIRLTGFQVWDAASQAYITTAKPYGRSLKPAELPSGITRFFYPPLSCLSQAEKDALDFAPAASAPSTSAAGSASSSPAPATPRTPAPLPLDLLLPVLRTLIRRLDELISLFSTLEIRMRGGSLLIVVEGDPSALEAALLRSMDDDEDDAGSVSTTDGDGNAKPHTRLAYEMRLIDFAHTRAAPGEGPDEGVLKGLRTVKTLLEDLTQKLTEKQKQEEA</sequence>
<name>A0A061AVY2_RHOTO</name>
<organism evidence="6">
    <name type="scientific">Rhodotorula toruloides</name>
    <name type="common">Yeast</name>
    <name type="synonym">Rhodosporidium toruloides</name>
    <dbReference type="NCBI Taxonomy" id="5286"/>
    <lineage>
        <taxon>Eukaryota</taxon>
        <taxon>Fungi</taxon>
        <taxon>Dikarya</taxon>
        <taxon>Basidiomycota</taxon>
        <taxon>Pucciniomycotina</taxon>
        <taxon>Microbotryomycetes</taxon>
        <taxon>Sporidiobolales</taxon>
        <taxon>Sporidiobolaceae</taxon>
        <taxon>Rhodotorula</taxon>
    </lineage>
</organism>
<keyword evidence="3 4" id="KW-0418">Kinase</keyword>
<feature type="region of interest" description="Disordered" evidence="5">
    <location>
        <begin position="204"/>
        <end position="223"/>
    </location>
</feature>
<evidence type="ECO:0000256" key="5">
    <source>
        <dbReference type="SAM" id="MobiDB-lite"/>
    </source>
</evidence>
<keyword evidence="2 4" id="KW-0808">Transferase</keyword>
<dbReference type="PANTHER" id="PTHR12400">
    <property type="entry name" value="INOSITOL POLYPHOSPHATE KINASE"/>
    <property type="match status" value="1"/>
</dbReference>
<feature type="region of interest" description="Disordered" evidence="5">
    <location>
        <begin position="282"/>
        <end position="301"/>
    </location>
</feature>
<evidence type="ECO:0000256" key="1">
    <source>
        <dbReference type="ARBA" id="ARBA00007374"/>
    </source>
</evidence>
<evidence type="ECO:0000256" key="2">
    <source>
        <dbReference type="ARBA" id="ARBA00022679"/>
    </source>
</evidence>
<accession>A0A061AVY2</accession>